<evidence type="ECO:0000256" key="1">
    <source>
        <dbReference type="ARBA" id="ARBA00022723"/>
    </source>
</evidence>
<dbReference type="SUPFAM" id="SSF144232">
    <property type="entry name" value="HIT/MYND zinc finger-like"/>
    <property type="match status" value="1"/>
</dbReference>
<dbReference type="Gene3D" id="6.10.140.2220">
    <property type="match status" value="1"/>
</dbReference>
<dbReference type="EMBL" id="KZ293431">
    <property type="protein sequence ID" value="PBK68918.1"/>
    <property type="molecule type" value="Genomic_DNA"/>
</dbReference>
<evidence type="ECO:0000256" key="2">
    <source>
        <dbReference type="ARBA" id="ARBA00022771"/>
    </source>
</evidence>
<evidence type="ECO:0000256" key="4">
    <source>
        <dbReference type="PROSITE-ProRule" id="PRU00134"/>
    </source>
</evidence>
<sequence length="262" mass="30441">MPSAMMCLGSQTLCYKCDKKMEAPQRCGKCKTARYCSRECQKQHLPEHKPHCINHDKEMDPDYQQEVFKPYTRWLDKWRHAVEIWSFFASDFSSHLLNSGGPPYLDFFLKNIFVLSITPTIGPQKKASSRKGFKYVDSEFMTREDVITRVISKLPSEHDYQQAVLHHLDSQPIKKHIIRVIVASDRIAASMYQPIGPLKTNIPSIDPPIYFTDHLNPFSSKGCMMAAKLSRDYKEHLRKDIDQGNIDGYLEYFRSKQQELSE</sequence>
<evidence type="ECO:0000259" key="5">
    <source>
        <dbReference type="PROSITE" id="PS50865"/>
    </source>
</evidence>
<name>A0A2H3BSA3_9AGAR</name>
<keyword evidence="1" id="KW-0479">Metal-binding</keyword>
<keyword evidence="3" id="KW-0862">Zinc</keyword>
<reference evidence="7" key="1">
    <citation type="journal article" date="2017" name="Nat. Ecol. Evol.">
        <title>Genome expansion and lineage-specific genetic innovations in the forest pathogenic fungi Armillaria.</title>
        <authorList>
            <person name="Sipos G."/>
            <person name="Prasanna A.N."/>
            <person name="Walter M.C."/>
            <person name="O'Connor E."/>
            <person name="Balint B."/>
            <person name="Krizsan K."/>
            <person name="Kiss B."/>
            <person name="Hess J."/>
            <person name="Varga T."/>
            <person name="Slot J."/>
            <person name="Riley R."/>
            <person name="Boka B."/>
            <person name="Rigling D."/>
            <person name="Barry K."/>
            <person name="Lee J."/>
            <person name="Mihaltcheva S."/>
            <person name="LaButti K."/>
            <person name="Lipzen A."/>
            <person name="Waldron R."/>
            <person name="Moloney N.M."/>
            <person name="Sperisen C."/>
            <person name="Kredics L."/>
            <person name="Vagvoelgyi C."/>
            <person name="Patrignani A."/>
            <person name="Fitzpatrick D."/>
            <person name="Nagy I."/>
            <person name="Doyle S."/>
            <person name="Anderson J.B."/>
            <person name="Grigoriev I.V."/>
            <person name="Gueldener U."/>
            <person name="Muensterkoetter M."/>
            <person name="Nagy L.G."/>
        </authorList>
    </citation>
    <scope>NUCLEOTIDE SEQUENCE [LARGE SCALE GENOMIC DNA]</scope>
    <source>
        <strain evidence="7">28-4</strain>
    </source>
</reference>
<gene>
    <name evidence="6" type="ORF">ARMSODRAFT_200072</name>
</gene>
<dbReference type="AlphaFoldDB" id="A0A2H3BSA3"/>
<dbReference type="Pfam" id="PF01753">
    <property type="entry name" value="zf-MYND"/>
    <property type="match status" value="1"/>
</dbReference>
<dbReference type="Proteomes" id="UP000218334">
    <property type="component" value="Unassembled WGS sequence"/>
</dbReference>
<keyword evidence="2 4" id="KW-0863">Zinc-finger</keyword>
<dbReference type="STRING" id="1076256.A0A2H3BSA3"/>
<keyword evidence="7" id="KW-1185">Reference proteome</keyword>
<organism evidence="6 7">
    <name type="scientific">Armillaria solidipes</name>
    <dbReference type="NCBI Taxonomy" id="1076256"/>
    <lineage>
        <taxon>Eukaryota</taxon>
        <taxon>Fungi</taxon>
        <taxon>Dikarya</taxon>
        <taxon>Basidiomycota</taxon>
        <taxon>Agaricomycotina</taxon>
        <taxon>Agaricomycetes</taxon>
        <taxon>Agaricomycetidae</taxon>
        <taxon>Agaricales</taxon>
        <taxon>Marasmiineae</taxon>
        <taxon>Physalacriaceae</taxon>
        <taxon>Armillaria</taxon>
    </lineage>
</organism>
<accession>A0A2H3BSA3</accession>
<feature type="domain" description="MYND-type" evidence="5">
    <location>
        <begin position="14"/>
        <end position="52"/>
    </location>
</feature>
<evidence type="ECO:0000313" key="7">
    <source>
        <dbReference type="Proteomes" id="UP000218334"/>
    </source>
</evidence>
<dbReference type="PROSITE" id="PS50865">
    <property type="entry name" value="ZF_MYND_2"/>
    <property type="match status" value="1"/>
</dbReference>
<proteinExistence type="predicted"/>
<protein>
    <recommendedName>
        <fullName evidence="5">MYND-type domain-containing protein</fullName>
    </recommendedName>
</protein>
<dbReference type="InterPro" id="IPR002893">
    <property type="entry name" value="Znf_MYND"/>
</dbReference>
<dbReference type="PROSITE" id="PS01360">
    <property type="entry name" value="ZF_MYND_1"/>
    <property type="match status" value="1"/>
</dbReference>
<evidence type="ECO:0000313" key="6">
    <source>
        <dbReference type="EMBL" id="PBK68918.1"/>
    </source>
</evidence>
<evidence type="ECO:0000256" key="3">
    <source>
        <dbReference type="ARBA" id="ARBA00022833"/>
    </source>
</evidence>
<dbReference type="GO" id="GO:0008270">
    <property type="term" value="F:zinc ion binding"/>
    <property type="evidence" value="ECO:0007669"/>
    <property type="project" value="UniProtKB-KW"/>
</dbReference>